<protein>
    <submittedName>
        <fullName evidence="1">Uncharacterized protein</fullName>
    </submittedName>
</protein>
<reference evidence="1 2" key="1">
    <citation type="journal article" date="2019" name="Gigascience">
        <title>Whole-genome sequence of the oriental lung fluke Paragonimus westermani.</title>
        <authorList>
            <person name="Oey H."/>
            <person name="Zakrzewski M."/>
            <person name="Narain K."/>
            <person name="Devi K.R."/>
            <person name="Agatsuma T."/>
            <person name="Nawaratna S."/>
            <person name="Gobert G.N."/>
            <person name="Jones M.K."/>
            <person name="Ragan M.A."/>
            <person name="McManus D.P."/>
            <person name="Krause L."/>
        </authorList>
    </citation>
    <scope>NUCLEOTIDE SEQUENCE [LARGE SCALE GENOMIC DNA]</scope>
    <source>
        <strain evidence="1 2">IND2009</strain>
    </source>
</reference>
<comment type="caution">
    <text evidence="1">The sequence shown here is derived from an EMBL/GenBank/DDBJ whole genome shotgun (WGS) entry which is preliminary data.</text>
</comment>
<accession>A0A5J4N4L9</accession>
<feature type="non-terminal residue" evidence="1">
    <location>
        <position position="1"/>
    </location>
</feature>
<gene>
    <name evidence="1" type="ORF">DEA37_0001345</name>
</gene>
<dbReference type="Proteomes" id="UP000324629">
    <property type="component" value="Unassembled WGS sequence"/>
</dbReference>
<proteinExistence type="predicted"/>
<dbReference type="EMBL" id="QNGE01010319">
    <property type="protein sequence ID" value="KAA3670471.1"/>
    <property type="molecule type" value="Genomic_DNA"/>
</dbReference>
<keyword evidence="2" id="KW-1185">Reference proteome</keyword>
<organism evidence="1 2">
    <name type="scientific">Paragonimus westermani</name>
    <dbReference type="NCBI Taxonomy" id="34504"/>
    <lineage>
        <taxon>Eukaryota</taxon>
        <taxon>Metazoa</taxon>
        <taxon>Spiralia</taxon>
        <taxon>Lophotrochozoa</taxon>
        <taxon>Platyhelminthes</taxon>
        <taxon>Trematoda</taxon>
        <taxon>Digenea</taxon>
        <taxon>Plagiorchiida</taxon>
        <taxon>Troglotremata</taxon>
        <taxon>Troglotrematidae</taxon>
        <taxon>Paragonimus</taxon>
    </lineage>
</organism>
<evidence type="ECO:0000313" key="2">
    <source>
        <dbReference type="Proteomes" id="UP000324629"/>
    </source>
</evidence>
<sequence>WNVQLHADLHQVIAASSLENLLSGRLLRTWERYVAVDRRRATCAHDSSMFLGVLRMNHPTLPLDPRTLMRTPRDCPKKYIGSSVYVHFGLKKALLRHLSLPGNGDCTSAHLQLHIGGVSPFNASKTKLWPISGRTVSQLTSEPFINCRSNPYFGRALSPGASTLPGGVKLAPGNCQDRSALARHGGNSKNQANEWADSIAAFRRLLEDVTKLSIS</sequence>
<name>A0A5J4N4L9_9TREM</name>
<dbReference type="AlphaFoldDB" id="A0A5J4N4L9"/>
<evidence type="ECO:0000313" key="1">
    <source>
        <dbReference type="EMBL" id="KAA3670471.1"/>
    </source>
</evidence>